<evidence type="ECO:0000256" key="3">
    <source>
        <dbReference type="PROSITE-ProRule" id="PRU00289"/>
    </source>
</evidence>
<evidence type="ECO:0000259" key="5">
    <source>
        <dbReference type="PROSITE" id="PS50901"/>
    </source>
</evidence>
<dbReference type="EMBL" id="CABWIH010000039">
    <property type="protein sequence ID" value="VWL98253.1"/>
    <property type="molecule type" value="Genomic_DNA"/>
</dbReference>
<dbReference type="InterPro" id="IPR050206">
    <property type="entry name" value="FtsK/SpoIIIE/SftA"/>
</dbReference>
<dbReference type="Pfam" id="PF01580">
    <property type="entry name" value="FtsK_SpoIIIE"/>
    <property type="match status" value="1"/>
</dbReference>
<proteinExistence type="predicted"/>
<feature type="transmembrane region" description="Helical" evidence="4">
    <location>
        <begin position="48"/>
        <end position="67"/>
    </location>
</feature>
<evidence type="ECO:0000256" key="2">
    <source>
        <dbReference type="ARBA" id="ARBA00022840"/>
    </source>
</evidence>
<dbReference type="AlphaFoldDB" id="A0A5K1J554"/>
<feature type="binding site" evidence="3">
    <location>
        <begin position="236"/>
        <end position="243"/>
    </location>
    <ligand>
        <name>ATP</name>
        <dbReference type="ChEBI" id="CHEBI:30616"/>
    </ligand>
</feature>
<name>A0A5K1J554_9ACTN</name>
<dbReference type="Proteomes" id="UP000330807">
    <property type="component" value="Unassembled WGS sequence"/>
</dbReference>
<dbReference type="GO" id="GO:0005524">
    <property type="term" value="F:ATP binding"/>
    <property type="evidence" value="ECO:0007669"/>
    <property type="project" value="UniProtKB-UniRule"/>
</dbReference>
<dbReference type="Gene3D" id="3.40.50.300">
    <property type="entry name" value="P-loop containing nucleotide triphosphate hydrolases"/>
    <property type="match status" value="1"/>
</dbReference>
<accession>A0A5K1J554</accession>
<gene>
    <name evidence="6" type="primary">sftA</name>
    <name evidence="6" type="ORF">LMKDKBCB_01947</name>
</gene>
<dbReference type="RefSeq" id="WP_156063673.1">
    <property type="nucleotide sequence ID" value="NZ_CABWIH010000039.1"/>
</dbReference>
<organism evidence="6 7">
    <name type="scientific">Collinsella aerofaciens</name>
    <dbReference type="NCBI Taxonomy" id="74426"/>
    <lineage>
        <taxon>Bacteria</taxon>
        <taxon>Bacillati</taxon>
        <taxon>Actinomycetota</taxon>
        <taxon>Coriobacteriia</taxon>
        <taxon>Coriobacteriales</taxon>
        <taxon>Coriobacteriaceae</taxon>
        <taxon>Collinsella</taxon>
    </lineage>
</organism>
<dbReference type="SUPFAM" id="SSF52540">
    <property type="entry name" value="P-loop containing nucleoside triphosphate hydrolases"/>
    <property type="match status" value="1"/>
</dbReference>
<keyword evidence="4" id="KW-0812">Transmembrane</keyword>
<dbReference type="PANTHER" id="PTHR22683:SF47">
    <property type="entry name" value="FTSK DOMAIN-CONTAINING PROTEIN YDCQ"/>
    <property type="match status" value="1"/>
</dbReference>
<dbReference type="InterPro" id="IPR002543">
    <property type="entry name" value="FtsK_dom"/>
</dbReference>
<reference evidence="6 7" key="1">
    <citation type="submission" date="2019-10" db="EMBL/GenBank/DDBJ databases">
        <authorList>
            <person name="Wolf R A."/>
        </authorList>
    </citation>
    <scope>NUCLEOTIDE SEQUENCE [LARGE SCALE GENOMIC DNA]</scope>
    <source>
        <strain evidence="6">Collinsella_aerofaciens_AK_138A</strain>
    </source>
</reference>
<evidence type="ECO:0000313" key="7">
    <source>
        <dbReference type="Proteomes" id="UP000330807"/>
    </source>
</evidence>
<keyword evidence="1 3" id="KW-0547">Nucleotide-binding</keyword>
<dbReference type="InterPro" id="IPR027417">
    <property type="entry name" value="P-loop_NTPase"/>
</dbReference>
<evidence type="ECO:0000313" key="6">
    <source>
        <dbReference type="EMBL" id="VWL98253.1"/>
    </source>
</evidence>
<dbReference type="PANTHER" id="PTHR22683">
    <property type="entry name" value="SPORULATION PROTEIN RELATED"/>
    <property type="match status" value="1"/>
</dbReference>
<keyword evidence="4" id="KW-1133">Transmembrane helix</keyword>
<feature type="domain" description="FtsK" evidence="5">
    <location>
        <begin position="219"/>
        <end position="408"/>
    </location>
</feature>
<protein>
    <submittedName>
        <fullName evidence="6">DNA translocase SftA</fullName>
    </submittedName>
</protein>
<keyword evidence="4" id="KW-0472">Membrane</keyword>
<evidence type="ECO:0000256" key="4">
    <source>
        <dbReference type="SAM" id="Phobius"/>
    </source>
</evidence>
<evidence type="ECO:0000256" key="1">
    <source>
        <dbReference type="ARBA" id="ARBA00022741"/>
    </source>
</evidence>
<sequence length="486" mass="53183">MSGLGDRLRALPVFSPIGKRLAAERSRVLSKGVPVNAARAGAVSPLRARFNIAICLLSFSFFAPAFIPLPSFVWFLLWFVALPYCVFVRLLFRGCFSVDVPEISQALQAFIVDAGLCHVEQDEDGGKRVTDSMRLRYFVDDDLLVIKAVDDVKYHGDVGRLADKGLPAHLGLPLDSVTSGVTETVYTFRLREDRRIQALDLLAPSAPPFSGVPDSMPLTGSLSWKFAKLPHMLIAGGTGGGKSTFIYYLLIEFMRLGDANGGAADVYICDPKNAELASLSCVFGSDHVGVSAGQIAGVVRRCREEMDRRYEYMQDPERFHFGASAFDYGLNPVFLVFDEVAAFKAAADKKTFAEVWENLTQLVLKARAANVFVILAMQQPRADTISTDIRDNLGARVTLGNLSAEGYRMAFGSCDGFKPQSITERGTGYIMLDGWDAPKPFKAPFADYSRVDYPAELKRLYIAAQRRNGVSADTADKDGGAESVSD</sequence>
<keyword evidence="2 3" id="KW-0067">ATP-binding</keyword>
<dbReference type="PROSITE" id="PS50901">
    <property type="entry name" value="FTSK"/>
    <property type="match status" value="1"/>
</dbReference>
<dbReference type="GO" id="GO:0003677">
    <property type="term" value="F:DNA binding"/>
    <property type="evidence" value="ECO:0007669"/>
    <property type="project" value="InterPro"/>
</dbReference>